<keyword evidence="3" id="KW-0597">Phosphoprotein</keyword>
<proteinExistence type="predicted"/>
<dbReference type="SUPFAM" id="SSF47384">
    <property type="entry name" value="Homodimeric domain of signal transducing histidine kinase"/>
    <property type="match status" value="1"/>
</dbReference>
<dbReference type="EMBL" id="RQFL01000026">
    <property type="protein sequence ID" value="TGK89611.1"/>
    <property type="molecule type" value="Genomic_DNA"/>
</dbReference>
<feature type="domain" description="Histidine kinase" evidence="8">
    <location>
        <begin position="728"/>
        <end position="895"/>
    </location>
</feature>
<evidence type="ECO:0000259" key="10">
    <source>
        <dbReference type="PROSITE" id="PS50113"/>
    </source>
</evidence>
<dbReference type="Gene3D" id="1.10.287.130">
    <property type="match status" value="1"/>
</dbReference>
<evidence type="ECO:0000256" key="4">
    <source>
        <dbReference type="ARBA" id="ARBA00022679"/>
    </source>
</evidence>
<dbReference type="SMART" id="SM00387">
    <property type="entry name" value="HATPase_c"/>
    <property type="match status" value="1"/>
</dbReference>
<dbReference type="SMART" id="SM00086">
    <property type="entry name" value="PAC"/>
    <property type="match status" value="4"/>
</dbReference>
<comment type="catalytic activity">
    <reaction evidence="1">
        <text>ATP + protein L-histidine = ADP + protein N-phospho-L-histidine.</text>
        <dbReference type="EC" id="2.7.13.3"/>
    </reaction>
</comment>
<dbReference type="InterPro" id="IPR003661">
    <property type="entry name" value="HisK_dim/P_dom"/>
</dbReference>
<dbReference type="Pfam" id="PF13426">
    <property type="entry name" value="PAS_9"/>
    <property type="match status" value="1"/>
</dbReference>
<dbReference type="GO" id="GO:0000155">
    <property type="term" value="F:phosphorelay sensor kinase activity"/>
    <property type="evidence" value="ECO:0007669"/>
    <property type="project" value="InterPro"/>
</dbReference>
<evidence type="ECO:0000313" key="13">
    <source>
        <dbReference type="Proteomes" id="UP000297394"/>
    </source>
</evidence>
<dbReference type="NCBIfam" id="TIGR00229">
    <property type="entry name" value="sensory_box"/>
    <property type="match status" value="4"/>
</dbReference>
<feature type="domain" description="PAS" evidence="9">
    <location>
        <begin position="291"/>
        <end position="366"/>
    </location>
</feature>
<evidence type="ECO:0000313" key="11">
    <source>
        <dbReference type="EMBL" id="TGK79404.1"/>
    </source>
</evidence>
<feature type="domain" description="PAC" evidence="10">
    <location>
        <begin position="109"/>
        <end position="161"/>
    </location>
</feature>
<feature type="region of interest" description="Disordered" evidence="7">
    <location>
        <begin position="1"/>
        <end position="21"/>
    </location>
</feature>
<dbReference type="Pfam" id="PF08447">
    <property type="entry name" value="PAS_3"/>
    <property type="match status" value="2"/>
</dbReference>
<dbReference type="EC" id="2.7.13.3" evidence="2"/>
<dbReference type="InterPro" id="IPR000700">
    <property type="entry name" value="PAS-assoc_C"/>
</dbReference>
<dbReference type="CDD" id="cd00130">
    <property type="entry name" value="PAS"/>
    <property type="match status" value="2"/>
</dbReference>
<evidence type="ECO:0000256" key="2">
    <source>
        <dbReference type="ARBA" id="ARBA00012438"/>
    </source>
</evidence>
<dbReference type="InterPro" id="IPR013655">
    <property type="entry name" value="PAS_fold_3"/>
</dbReference>
<evidence type="ECO:0000256" key="5">
    <source>
        <dbReference type="ARBA" id="ARBA00022777"/>
    </source>
</evidence>
<dbReference type="CDD" id="cd00082">
    <property type="entry name" value="HisKA"/>
    <property type="match status" value="1"/>
</dbReference>
<keyword evidence="5" id="KW-0418">Kinase</keyword>
<dbReference type="AlphaFoldDB" id="A0A4R9IKX2"/>
<reference evidence="13 14" key="2">
    <citation type="journal article" date="2019" name="PLoS Negl. Trop. Dis.">
        <title>Revisiting the worldwide diversity of Leptospira species in the environment.</title>
        <authorList>
            <person name="Vincent A.T."/>
            <person name="Schiettekatte O."/>
            <person name="Bourhy P."/>
            <person name="Veyrier F.J."/>
            <person name="Picardeau M."/>
        </authorList>
    </citation>
    <scope>NUCLEOTIDE SEQUENCE [LARGE SCALE GENOMIC DNA]</scope>
    <source>
        <strain evidence="11 13">201800280</strain>
        <strain evidence="14">201800281</strain>
    </source>
</reference>
<evidence type="ECO:0000313" key="14">
    <source>
        <dbReference type="Proteomes" id="UP000297918"/>
    </source>
</evidence>
<gene>
    <name evidence="11" type="ORF">EHQ23_17505</name>
    <name evidence="12" type="ORF">EHQ26_14355</name>
</gene>
<dbReference type="PROSITE" id="PS50112">
    <property type="entry name" value="PAS"/>
    <property type="match status" value="4"/>
</dbReference>
<dbReference type="InterPro" id="IPR013656">
    <property type="entry name" value="PAS_4"/>
</dbReference>
<reference evidence="12" key="1">
    <citation type="submission" date="2018-10" db="EMBL/GenBank/DDBJ databases">
        <authorList>
            <person name="Vincent A.T."/>
            <person name="Schiettekatte O."/>
            <person name="Bourhy P."/>
            <person name="Veyrier F.J."/>
            <person name="Picardeau M."/>
        </authorList>
    </citation>
    <scope>NUCLEOTIDE SEQUENCE</scope>
    <source>
        <strain evidence="12">201800281</strain>
    </source>
</reference>
<dbReference type="Gene3D" id="2.10.70.100">
    <property type="match status" value="1"/>
</dbReference>
<feature type="domain" description="PAC" evidence="10">
    <location>
        <begin position="238"/>
        <end position="290"/>
    </location>
</feature>
<dbReference type="PROSITE" id="PS50113">
    <property type="entry name" value="PAC"/>
    <property type="match status" value="3"/>
</dbReference>
<dbReference type="InterPro" id="IPR000014">
    <property type="entry name" value="PAS"/>
</dbReference>
<feature type="domain" description="PAS" evidence="9">
    <location>
        <begin position="421"/>
        <end position="492"/>
    </location>
</feature>
<dbReference type="EMBL" id="RQFM01000027">
    <property type="protein sequence ID" value="TGK79404.1"/>
    <property type="molecule type" value="Genomic_DNA"/>
</dbReference>
<dbReference type="InterPro" id="IPR036890">
    <property type="entry name" value="HATPase_C_sf"/>
</dbReference>
<feature type="domain" description="PAC" evidence="10">
    <location>
        <begin position="368"/>
        <end position="420"/>
    </location>
</feature>
<dbReference type="SUPFAM" id="SSF55874">
    <property type="entry name" value="ATPase domain of HSP90 chaperone/DNA topoisomerase II/histidine kinase"/>
    <property type="match status" value="1"/>
</dbReference>
<keyword evidence="4" id="KW-0808">Transferase</keyword>
<dbReference type="Proteomes" id="UP000297394">
    <property type="component" value="Unassembled WGS sequence"/>
</dbReference>
<dbReference type="PANTHER" id="PTHR43304:SF1">
    <property type="entry name" value="PAC DOMAIN-CONTAINING PROTEIN"/>
    <property type="match status" value="1"/>
</dbReference>
<evidence type="ECO:0000256" key="6">
    <source>
        <dbReference type="SAM" id="Coils"/>
    </source>
</evidence>
<dbReference type="SMART" id="SM00091">
    <property type="entry name" value="PAS"/>
    <property type="match status" value="4"/>
</dbReference>
<organism evidence="11 13">
    <name type="scientific">Leptospira bourretii</name>
    <dbReference type="NCBI Taxonomy" id="2484962"/>
    <lineage>
        <taxon>Bacteria</taxon>
        <taxon>Pseudomonadati</taxon>
        <taxon>Spirochaetota</taxon>
        <taxon>Spirochaetia</taxon>
        <taxon>Leptospirales</taxon>
        <taxon>Leptospiraceae</taxon>
        <taxon>Leptospira</taxon>
    </lineage>
</organism>
<evidence type="ECO:0000256" key="1">
    <source>
        <dbReference type="ARBA" id="ARBA00000085"/>
    </source>
</evidence>
<dbReference type="InterPro" id="IPR003594">
    <property type="entry name" value="HATPase_dom"/>
</dbReference>
<dbReference type="Pfam" id="PF02518">
    <property type="entry name" value="HATPase_c"/>
    <property type="match status" value="1"/>
</dbReference>
<dbReference type="InterPro" id="IPR004358">
    <property type="entry name" value="Sig_transdc_His_kin-like_C"/>
</dbReference>
<feature type="compositionally biased region" description="Basic and acidic residues" evidence="7">
    <location>
        <begin position="8"/>
        <end position="21"/>
    </location>
</feature>
<dbReference type="Gene3D" id="3.30.450.20">
    <property type="entry name" value="PAS domain"/>
    <property type="match status" value="4"/>
</dbReference>
<accession>A0A4R9IKX2</accession>
<dbReference type="InterPro" id="IPR052162">
    <property type="entry name" value="Sensor_kinase/Photoreceptor"/>
</dbReference>
<dbReference type="InterPro" id="IPR001610">
    <property type="entry name" value="PAC"/>
</dbReference>
<evidence type="ECO:0000256" key="7">
    <source>
        <dbReference type="SAM" id="MobiDB-lite"/>
    </source>
</evidence>
<dbReference type="PROSITE" id="PS50109">
    <property type="entry name" value="HIS_KIN"/>
    <property type="match status" value="1"/>
</dbReference>
<evidence type="ECO:0000256" key="3">
    <source>
        <dbReference type="ARBA" id="ARBA00022553"/>
    </source>
</evidence>
<sequence length="897" mass="102479">MESTQGKGETKKRGKPVERRLSEDEKFVEAELLTTIMNVSSTAMMVLNPLGQIRYANPASESVLGIKLNDILARTYDAPEWKNSSLDGGPWREEDQPFNIVLKTKKPVTDIRHAIEDSRGNKKYLSINGSPVFGKDGELTFLVFLITDITENVLKQKALESNEIKYRTITELSLSMVYDLDIGSGENHWGGAIQEITGYSEEEYQKVGYKEWVDAIHPDDRELTLEAFDDALAKHQKFTIEYRYRIKSGIYIYIEDNGIFLYNEKGDAYRMFGAMIDRTKQKEANIALKESESRLVMALDAAKMGIWSWDIQTRTIYWSPQTYSIYGFPGQNFEVTVEKFLELTFKDDLELLSKETTLLMEDLNRSAYRIRNRINHPDGKLHWIEAIGKLTRNKEGEAKILQGTVLDITETKLSEEALRKSDERFEAFYQFSTEAFLIFDENGLNVKDSNFAFQRLFGYDLTEIPYLKVKNLLTTESLRKIRNTIANFTTESLEIVCKKKNGDLFPALVSLKRFLYKETNSIAYSIFDLSPLKEVEELRLINSEIRDKNKLIEKQKLELELALENLKRTQDQLIQSEKLAALGQLIAGIAHEINNPIGAVKASNQNMLDWQKKYGVASQLFREAILSVPLPEQKIVKTILANLDQPIEFYTGKEERLRKKKNKEIFLAHGFDLGCAEEFSEAWVELGIGEIDPSYLPLFKSHYIKVFLDYLSLEIQFRRNTRSIQLAVDRISKIMYALKNFSRFDATGKKNKASIPETIETVLTIYQNQLKRGINLKKDFDPVAPIDCYPDDLLHVWTNLIYNSLQAMSFVGNLEIAVKDQGGEILVSLKDSGPGIPKEIQGKIFEPFFTTKAPGEGSGLGLDIVNKIVKRHGGRIDLSSVPGETIFYIYLPKQSQS</sequence>
<dbReference type="PRINTS" id="PR00344">
    <property type="entry name" value="BCTRLSENSOR"/>
</dbReference>
<dbReference type="Gene3D" id="3.30.565.10">
    <property type="entry name" value="Histidine kinase-like ATPase, C-terminal domain"/>
    <property type="match status" value="1"/>
</dbReference>
<keyword evidence="14" id="KW-1185">Reference proteome</keyword>
<comment type="caution">
    <text evidence="11">The sequence shown here is derived from an EMBL/GenBank/DDBJ whole genome shotgun (WGS) entry which is preliminary data.</text>
</comment>
<keyword evidence="6" id="KW-0175">Coiled coil</keyword>
<name>A0A4R9IKX2_9LEPT</name>
<dbReference type="PANTHER" id="PTHR43304">
    <property type="entry name" value="PHYTOCHROME-LIKE PROTEIN CPH1"/>
    <property type="match status" value="1"/>
</dbReference>
<dbReference type="InterPro" id="IPR035965">
    <property type="entry name" value="PAS-like_dom_sf"/>
</dbReference>
<feature type="coiled-coil region" evidence="6">
    <location>
        <begin position="535"/>
        <end position="579"/>
    </location>
</feature>
<dbReference type="Pfam" id="PF08448">
    <property type="entry name" value="PAS_4"/>
    <property type="match status" value="1"/>
</dbReference>
<dbReference type="SUPFAM" id="SSF55785">
    <property type="entry name" value="PYP-like sensor domain (PAS domain)"/>
    <property type="match status" value="4"/>
</dbReference>
<dbReference type="InterPro" id="IPR036097">
    <property type="entry name" value="HisK_dim/P_sf"/>
</dbReference>
<evidence type="ECO:0000259" key="8">
    <source>
        <dbReference type="PROSITE" id="PS50109"/>
    </source>
</evidence>
<protein>
    <recommendedName>
        <fullName evidence="2">histidine kinase</fullName>
        <ecNumber evidence="2">2.7.13.3</ecNumber>
    </recommendedName>
</protein>
<evidence type="ECO:0000259" key="9">
    <source>
        <dbReference type="PROSITE" id="PS50112"/>
    </source>
</evidence>
<dbReference type="Proteomes" id="UP000297918">
    <property type="component" value="Unassembled WGS sequence"/>
</dbReference>
<feature type="domain" description="PAS" evidence="9">
    <location>
        <begin position="162"/>
        <end position="235"/>
    </location>
</feature>
<dbReference type="OrthoDB" id="341718at2"/>
<evidence type="ECO:0000313" key="12">
    <source>
        <dbReference type="EMBL" id="TGK89611.1"/>
    </source>
</evidence>
<dbReference type="InterPro" id="IPR005467">
    <property type="entry name" value="His_kinase_dom"/>
</dbReference>
<feature type="domain" description="PAS" evidence="9">
    <location>
        <begin position="29"/>
        <end position="75"/>
    </location>
</feature>